<evidence type="ECO:0000313" key="2">
    <source>
        <dbReference type="EMBL" id="KCW74224.1"/>
    </source>
</evidence>
<dbReference type="EMBL" id="KK198757">
    <property type="protein sequence ID" value="KCW74224.1"/>
    <property type="molecule type" value="Genomic_DNA"/>
</dbReference>
<dbReference type="Gramene" id="KCW74224">
    <property type="protein sequence ID" value="KCW74224"/>
    <property type="gene ID" value="EUGRSUZ_E02864"/>
</dbReference>
<reference evidence="2" key="1">
    <citation type="submission" date="2013-07" db="EMBL/GenBank/DDBJ databases">
        <title>The genome of Eucalyptus grandis.</title>
        <authorList>
            <person name="Schmutz J."/>
            <person name="Hayes R."/>
            <person name="Myburg A."/>
            <person name="Tuskan G."/>
            <person name="Grattapaglia D."/>
            <person name="Rokhsar D.S."/>
        </authorList>
    </citation>
    <scope>NUCLEOTIDE SEQUENCE</scope>
    <source>
        <tissue evidence="2">Leaf extractions</tissue>
    </source>
</reference>
<sequence>MSDYETNRYRWWFIGFVQAGGMAVCLRLDPRTYVERAPLGVLLLLVASTIIPHLTSLASLLVTKASDFSVTLAAFEVDTLPSLSPPNVPCSTFSSCPEKDSYADEFFSNACSLGLHLFPLRLASFPLITGTKKLQL</sequence>
<dbReference type="AlphaFoldDB" id="A0A059C7J9"/>
<name>A0A059C7J9_EUCGR</name>
<keyword evidence="1" id="KW-1133">Transmembrane helix</keyword>
<feature type="transmembrane region" description="Helical" evidence="1">
    <location>
        <begin position="41"/>
        <end position="62"/>
    </location>
</feature>
<protein>
    <submittedName>
        <fullName evidence="2">Uncharacterized protein</fullName>
    </submittedName>
</protein>
<evidence type="ECO:0000256" key="1">
    <source>
        <dbReference type="SAM" id="Phobius"/>
    </source>
</evidence>
<accession>A0A059C7J9</accession>
<gene>
    <name evidence="2" type="ORF">EUGRSUZ_E02864</name>
</gene>
<proteinExistence type="predicted"/>
<keyword evidence="1" id="KW-0812">Transmembrane</keyword>
<keyword evidence="1" id="KW-0472">Membrane</keyword>
<feature type="transmembrane region" description="Helical" evidence="1">
    <location>
        <begin position="12"/>
        <end position="29"/>
    </location>
</feature>
<dbReference type="InParanoid" id="A0A059C7J9"/>
<organism evidence="2">
    <name type="scientific">Eucalyptus grandis</name>
    <name type="common">Flooded gum</name>
    <dbReference type="NCBI Taxonomy" id="71139"/>
    <lineage>
        <taxon>Eukaryota</taxon>
        <taxon>Viridiplantae</taxon>
        <taxon>Streptophyta</taxon>
        <taxon>Embryophyta</taxon>
        <taxon>Tracheophyta</taxon>
        <taxon>Spermatophyta</taxon>
        <taxon>Magnoliopsida</taxon>
        <taxon>eudicotyledons</taxon>
        <taxon>Gunneridae</taxon>
        <taxon>Pentapetalae</taxon>
        <taxon>rosids</taxon>
        <taxon>malvids</taxon>
        <taxon>Myrtales</taxon>
        <taxon>Myrtaceae</taxon>
        <taxon>Myrtoideae</taxon>
        <taxon>Eucalypteae</taxon>
        <taxon>Eucalyptus</taxon>
    </lineage>
</organism>